<keyword evidence="1" id="KW-0479">Metal-binding</keyword>
<dbReference type="GO" id="GO:0016787">
    <property type="term" value="F:hydrolase activity"/>
    <property type="evidence" value="ECO:0007669"/>
    <property type="project" value="UniProtKB-KW"/>
</dbReference>
<evidence type="ECO:0008006" key="6">
    <source>
        <dbReference type="Google" id="ProtNLM"/>
    </source>
</evidence>
<keyword evidence="5" id="KW-1185">Reference proteome</keyword>
<feature type="compositionally biased region" description="Pro residues" evidence="3">
    <location>
        <begin position="299"/>
        <end position="313"/>
    </location>
</feature>
<dbReference type="PANTHER" id="PTHR43808">
    <property type="entry name" value="ACETYLORNITHINE DEACETYLASE"/>
    <property type="match status" value="1"/>
</dbReference>
<dbReference type="GO" id="GO:0046872">
    <property type="term" value="F:metal ion binding"/>
    <property type="evidence" value="ECO:0007669"/>
    <property type="project" value="UniProtKB-KW"/>
</dbReference>
<dbReference type="PANTHER" id="PTHR43808:SF25">
    <property type="entry name" value="PEPTIDASE M20 DIMERISATION DOMAIN-CONTAINING PROTEIN"/>
    <property type="match status" value="1"/>
</dbReference>
<evidence type="ECO:0000313" key="4">
    <source>
        <dbReference type="EMBL" id="GGJ34784.1"/>
    </source>
</evidence>
<comment type="caution">
    <text evidence="4">The sequence shown here is derived from an EMBL/GenBank/DDBJ whole genome shotgun (WGS) entry which is preliminary data.</text>
</comment>
<dbReference type="EMBL" id="BMQA01000019">
    <property type="protein sequence ID" value="GGJ34784.1"/>
    <property type="molecule type" value="Genomic_DNA"/>
</dbReference>
<proteinExistence type="predicted"/>
<dbReference type="Pfam" id="PF01546">
    <property type="entry name" value="Peptidase_M20"/>
    <property type="match status" value="1"/>
</dbReference>
<dbReference type="InterPro" id="IPR002933">
    <property type="entry name" value="Peptidase_M20"/>
</dbReference>
<feature type="compositionally biased region" description="Low complexity" evidence="3">
    <location>
        <begin position="232"/>
        <end position="247"/>
    </location>
</feature>
<name>A0A917KZ64_9ACTN</name>
<evidence type="ECO:0000313" key="5">
    <source>
        <dbReference type="Proteomes" id="UP000657574"/>
    </source>
</evidence>
<feature type="region of interest" description="Disordered" evidence="3">
    <location>
        <begin position="225"/>
        <end position="323"/>
    </location>
</feature>
<dbReference type="Gene3D" id="3.40.630.10">
    <property type="entry name" value="Zn peptidases"/>
    <property type="match status" value="1"/>
</dbReference>
<sequence length="393" mass="41693">MLNGHLDTVSLADYDGDPLDPQIRDGRMYGRGTFDMKGGIAAMMVAAARAVAGGPLRGDVVLACVADEEHGSSGTEEVLESFTADAAIVTEPSRLQVTLAHKGFAWFDVEIEGRAAHGSRPELGVDAIAKAGRFLVALEELGQHLAQGPAHPLLGTGTVHASVIHGGEEASTYPAHCRITLERRTVPGENADSVERELTALLDHLTATVSDFRYRLIRGLHREPFEADPRRPSSAPSPATPSRLSATRPWCAPNPSGPTAPSWTARASPVSSSAWTAKAPTRPPSTSTSPRWTASPASSRPPSPSSVPEPSAGPTPGSGTERQIPVSGAELQLRFVQHVCFHCGNSHRPSASPFMWLWCGTLRNPDALADGGIAVQLQELSEPDAFIELTRIL</sequence>
<protein>
    <recommendedName>
        <fullName evidence="6">Succinyl-diaminopimelate desuccinylase</fullName>
    </recommendedName>
</protein>
<dbReference type="Proteomes" id="UP000657574">
    <property type="component" value="Unassembled WGS sequence"/>
</dbReference>
<dbReference type="Gene3D" id="3.30.70.360">
    <property type="match status" value="1"/>
</dbReference>
<gene>
    <name evidence="4" type="ORF">GCM10010121_052570</name>
</gene>
<evidence type="ECO:0000256" key="1">
    <source>
        <dbReference type="ARBA" id="ARBA00022723"/>
    </source>
</evidence>
<feature type="compositionally biased region" description="Low complexity" evidence="3">
    <location>
        <begin position="276"/>
        <end position="298"/>
    </location>
</feature>
<keyword evidence="2" id="KW-0378">Hydrolase</keyword>
<organism evidence="4 5">
    <name type="scientific">Streptomyces brasiliensis</name>
    <dbReference type="NCBI Taxonomy" id="1954"/>
    <lineage>
        <taxon>Bacteria</taxon>
        <taxon>Bacillati</taxon>
        <taxon>Actinomycetota</taxon>
        <taxon>Actinomycetes</taxon>
        <taxon>Kitasatosporales</taxon>
        <taxon>Streptomycetaceae</taxon>
        <taxon>Streptomyces</taxon>
    </lineage>
</organism>
<reference evidence="4" key="1">
    <citation type="journal article" date="2014" name="Int. J. Syst. Evol. Microbiol.">
        <title>Complete genome sequence of Corynebacterium casei LMG S-19264T (=DSM 44701T), isolated from a smear-ripened cheese.</title>
        <authorList>
            <consortium name="US DOE Joint Genome Institute (JGI-PGF)"/>
            <person name="Walter F."/>
            <person name="Albersmeier A."/>
            <person name="Kalinowski J."/>
            <person name="Ruckert C."/>
        </authorList>
    </citation>
    <scope>NUCLEOTIDE SEQUENCE</scope>
    <source>
        <strain evidence="4">JCM 3086</strain>
    </source>
</reference>
<dbReference type="SUPFAM" id="SSF53187">
    <property type="entry name" value="Zn-dependent exopeptidases"/>
    <property type="match status" value="1"/>
</dbReference>
<reference evidence="4" key="2">
    <citation type="submission" date="2020-09" db="EMBL/GenBank/DDBJ databases">
        <authorList>
            <person name="Sun Q."/>
            <person name="Ohkuma M."/>
        </authorList>
    </citation>
    <scope>NUCLEOTIDE SEQUENCE</scope>
    <source>
        <strain evidence="4">JCM 3086</strain>
    </source>
</reference>
<dbReference type="AlphaFoldDB" id="A0A917KZ64"/>
<evidence type="ECO:0000256" key="3">
    <source>
        <dbReference type="SAM" id="MobiDB-lite"/>
    </source>
</evidence>
<dbReference type="InterPro" id="IPR050072">
    <property type="entry name" value="Peptidase_M20A"/>
</dbReference>
<evidence type="ECO:0000256" key="2">
    <source>
        <dbReference type="ARBA" id="ARBA00022801"/>
    </source>
</evidence>
<accession>A0A917KZ64</accession>
<dbReference type="SUPFAM" id="SSF55031">
    <property type="entry name" value="Bacterial exopeptidase dimerisation domain"/>
    <property type="match status" value="1"/>
</dbReference>
<dbReference type="InterPro" id="IPR036264">
    <property type="entry name" value="Bact_exopeptidase_dim_dom"/>
</dbReference>